<gene>
    <name evidence="5" type="ORF">psyc5s11_16490</name>
</gene>
<keyword evidence="6" id="KW-1185">Reference proteome</keyword>
<dbReference type="SUPFAM" id="SSF52540">
    <property type="entry name" value="P-loop containing nucleoside triphosphate hydrolases"/>
    <property type="match status" value="1"/>
</dbReference>
<evidence type="ECO:0000313" key="5">
    <source>
        <dbReference type="EMBL" id="BCZ45582.1"/>
    </source>
</evidence>
<dbReference type="InterPro" id="IPR001789">
    <property type="entry name" value="Sig_transdc_resp-reg_receiver"/>
</dbReference>
<feature type="domain" description="Response regulatory" evidence="4">
    <location>
        <begin position="5"/>
        <end position="122"/>
    </location>
</feature>
<dbReference type="PROSITE" id="PS50110">
    <property type="entry name" value="RESPONSE_REGULATORY"/>
    <property type="match status" value="1"/>
</dbReference>
<name>A0ABM7T105_9CLOT</name>
<dbReference type="Pfam" id="PF13614">
    <property type="entry name" value="AAA_31"/>
    <property type="match status" value="1"/>
</dbReference>
<dbReference type="InterPro" id="IPR011006">
    <property type="entry name" value="CheY-like_superfamily"/>
</dbReference>
<keyword evidence="3" id="KW-0597">Phosphoprotein</keyword>
<dbReference type="SMART" id="SM00448">
    <property type="entry name" value="REC"/>
    <property type="match status" value="1"/>
</dbReference>
<dbReference type="InterPro" id="IPR050625">
    <property type="entry name" value="ParA/MinD_ATPase"/>
</dbReference>
<dbReference type="InterPro" id="IPR027417">
    <property type="entry name" value="P-loop_NTPase"/>
</dbReference>
<dbReference type="Proteomes" id="UP000824633">
    <property type="component" value="Chromosome"/>
</dbReference>
<dbReference type="Pfam" id="PF00072">
    <property type="entry name" value="Response_reg"/>
    <property type="match status" value="1"/>
</dbReference>
<dbReference type="CDD" id="cd17536">
    <property type="entry name" value="REC_YesN-like"/>
    <property type="match status" value="1"/>
</dbReference>
<evidence type="ECO:0000256" key="2">
    <source>
        <dbReference type="ARBA" id="ARBA00024867"/>
    </source>
</evidence>
<evidence type="ECO:0000256" key="3">
    <source>
        <dbReference type="PROSITE-ProRule" id="PRU00169"/>
    </source>
</evidence>
<dbReference type="RefSeq" id="WP_224037162.1">
    <property type="nucleotide sequence ID" value="NZ_AP024849.1"/>
</dbReference>
<sequence>MNKIKILIADDIEETRNVIKKILSMQKENIEVVGEAANGEEVINLIPKVKPDVVLMDINMPVLNGLEATERITMEYPGVLVIIMSVQAESEYLKKAMFHGAKEYIIKPFNYDDLIETITTTYEKYRERQVKIASSVETIRDANVIAFFSSKGGVGKSILSLNTAIVLSKEANKKVLLIDMDLQFGDISMLVNKYNQKNILHAIDDGQIDSYENIKPYLYKYSDNFDILFAPEKPEAAEYIAKETVEKIMKIIKKQYDVIVVDTGINFNDNTLYILDMAQKILMVSTMEIVALKNTKLGLKVMDSLGYDKDKVKLVINRFNSNYGISKKEIEETFKDGVFSFIPDEEKSVVVSVNKGLPLCDDDKYYKLKIGKAIEVMCKDLEKGYERR</sequence>
<dbReference type="InterPro" id="IPR025669">
    <property type="entry name" value="AAA_dom"/>
</dbReference>
<proteinExistence type="predicted"/>
<evidence type="ECO:0000259" key="4">
    <source>
        <dbReference type="PROSITE" id="PS50110"/>
    </source>
</evidence>
<dbReference type="PANTHER" id="PTHR43384">
    <property type="entry name" value="SEPTUM SITE-DETERMINING PROTEIN MIND HOMOLOG, CHLOROPLASTIC-RELATED"/>
    <property type="match status" value="1"/>
</dbReference>
<dbReference type="Gene3D" id="3.40.50.300">
    <property type="entry name" value="P-loop containing nucleotide triphosphate hydrolases"/>
    <property type="match status" value="1"/>
</dbReference>
<organism evidence="5 6">
    <name type="scientific">Clostridium gelidum</name>
    <dbReference type="NCBI Taxonomy" id="704125"/>
    <lineage>
        <taxon>Bacteria</taxon>
        <taxon>Bacillati</taxon>
        <taxon>Bacillota</taxon>
        <taxon>Clostridia</taxon>
        <taxon>Eubacteriales</taxon>
        <taxon>Clostridiaceae</taxon>
        <taxon>Clostridium</taxon>
    </lineage>
</organism>
<evidence type="ECO:0000256" key="1">
    <source>
        <dbReference type="ARBA" id="ARBA00018672"/>
    </source>
</evidence>
<dbReference type="PANTHER" id="PTHR43384:SF13">
    <property type="entry name" value="SLR0110 PROTEIN"/>
    <property type="match status" value="1"/>
</dbReference>
<dbReference type="EMBL" id="AP024849">
    <property type="protein sequence ID" value="BCZ45582.1"/>
    <property type="molecule type" value="Genomic_DNA"/>
</dbReference>
<dbReference type="SUPFAM" id="SSF52172">
    <property type="entry name" value="CheY-like"/>
    <property type="match status" value="1"/>
</dbReference>
<comment type="function">
    <text evidence="2">May play the central regulatory role in sporulation. It may be an element of the effector pathway responsible for the activation of sporulation genes in response to nutritional stress. Spo0A may act in concert with spo0H (a sigma factor) to control the expression of some genes that are critical to the sporulation process.</text>
</comment>
<evidence type="ECO:0000313" key="6">
    <source>
        <dbReference type="Proteomes" id="UP000824633"/>
    </source>
</evidence>
<dbReference type="Gene3D" id="3.40.50.2300">
    <property type="match status" value="1"/>
</dbReference>
<feature type="modified residue" description="4-aspartylphosphate" evidence="3">
    <location>
        <position position="57"/>
    </location>
</feature>
<reference evidence="6" key="1">
    <citation type="submission" date="2021-07" db="EMBL/GenBank/DDBJ databases">
        <title>Complete genome sequencing of a Clostridium isolate.</title>
        <authorList>
            <person name="Ueki A."/>
            <person name="Tonouchi A."/>
        </authorList>
    </citation>
    <scope>NUCLEOTIDE SEQUENCE [LARGE SCALE GENOMIC DNA]</scope>
    <source>
        <strain evidence="6">C5S11</strain>
    </source>
</reference>
<accession>A0ABM7T105</accession>
<protein>
    <recommendedName>
        <fullName evidence="1">Stage 0 sporulation protein A homolog</fullName>
    </recommendedName>
</protein>